<reference evidence="2" key="1">
    <citation type="journal article" date="2012" name="Proc. Natl. Acad. Sci. U.S.A.">
        <title>Antigenic diversity is generated by distinct evolutionary mechanisms in African trypanosome species.</title>
        <authorList>
            <person name="Jackson A.P."/>
            <person name="Berry A."/>
            <person name="Aslett M."/>
            <person name="Allison H.C."/>
            <person name="Burton P."/>
            <person name="Vavrova-Anderson J."/>
            <person name="Brown R."/>
            <person name="Browne H."/>
            <person name="Corton N."/>
            <person name="Hauser H."/>
            <person name="Gamble J."/>
            <person name="Gilderthorp R."/>
            <person name="Marcello L."/>
            <person name="McQuillan J."/>
            <person name="Otto T.D."/>
            <person name="Quail M.A."/>
            <person name="Sanders M.J."/>
            <person name="van Tonder A."/>
            <person name="Ginger M.L."/>
            <person name="Field M.C."/>
            <person name="Barry J.D."/>
            <person name="Hertz-Fowler C."/>
            <person name="Berriman M."/>
        </authorList>
    </citation>
    <scope>NUCLEOTIDE SEQUENCE</scope>
    <source>
        <strain evidence="2">Y486</strain>
    </source>
</reference>
<dbReference type="EMBL" id="HE573027">
    <property type="protein sequence ID" value="CCC52767.1"/>
    <property type="molecule type" value="Genomic_DNA"/>
</dbReference>
<keyword evidence="1" id="KW-0812">Transmembrane</keyword>
<evidence type="ECO:0000256" key="1">
    <source>
        <dbReference type="SAM" id="Phobius"/>
    </source>
</evidence>
<organism evidence="2">
    <name type="scientific">Trypanosoma vivax (strain Y486)</name>
    <dbReference type="NCBI Taxonomy" id="1055687"/>
    <lineage>
        <taxon>Eukaryota</taxon>
        <taxon>Discoba</taxon>
        <taxon>Euglenozoa</taxon>
        <taxon>Kinetoplastea</taxon>
        <taxon>Metakinetoplastina</taxon>
        <taxon>Trypanosomatida</taxon>
        <taxon>Trypanosomatidae</taxon>
        <taxon>Trypanosoma</taxon>
        <taxon>Duttonella</taxon>
    </lineage>
</organism>
<dbReference type="VEuPathDB" id="TriTrypDB:TvY486_1102520"/>
<evidence type="ECO:0000313" key="2">
    <source>
        <dbReference type="EMBL" id="CCC52767.1"/>
    </source>
</evidence>
<feature type="transmembrane region" description="Helical" evidence="1">
    <location>
        <begin position="58"/>
        <end position="76"/>
    </location>
</feature>
<gene>
    <name evidence="2" type="ORF">TVY486_1102520</name>
</gene>
<name>G0UAD4_TRYVY</name>
<sequence>MGRIYLLSFVCLLLESEGNILRGMKTKRRRVKWREKKKKKKGARGKCCWESKALRTGFKGGFFVFLFFSSFFFPFYESCPRLLPSRAPKKKHNKFIIMKNSKRKNKKK</sequence>
<protein>
    <submittedName>
        <fullName evidence="2">Uncharacterized protein</fullName>
    </submittedName>
</protein>
<keyword evidence="1" id="KW-1133">Transmembrane helix</keyword>
<keyword evidence="1" id="KW-0472">Membrane</keyword>
<proteinExistence type="predicted"/>
<accession>G0UAD4</accession>
<dbReference type="AlphaFoldDB" id="G0UAD4"/>